<dbReference type="InterPro" id="IPR029063">
    <property type="entry name" value="SAM-dependent_MTases_sf"/>
</dbReference>
<dbReference type="Pfam" id="PF05175">
    <property type="entry name" value="MTS"/>
    <property type="match status" value="1"/>
</dbReference>
<dbReference type="PANTHER" id="PTHR18895:SF74">
    <property type="entry name" value="MTRF1L RELEASE FACTOR GLUTAMINE METHYLTRANSFERASE"/>
    <property type="match status" value="1"/>
</dbReference>
<feature type="domain" description="Release factor glutamine methyltransferase N-terminal" evidence="7">
    <location>
        <begin position="6"/>
        <end position="73"/>
    </location>
</feature>
<comment type="caution">
    <text evidence="8">The sequence shown here is derived from an EMBL/GenBank/DDBJ whole genome shotgun (WGS) entry which is preliminary data.</text>
</comment>
<dbReference type="Gene3D" id="3.40.50.150">
    <property type="entry name" value="Vaccinia Virus protein VP39"/>
    <property type="match status" value="1"/>
</dbReference>
<feature type="binding site" evidence="5">
    <location>
        <position position="167"/>
    </location>
    <ligand>
        <name>S-adenosyl-L-methionine</name>
        <dbReference type="ChEBI" id="CHEBI:59789"/>
    </ligand>
</feature>
<sequence>MIIRAALQWARTELTDSDSQQMDAEVLVAAAMQRSRTYLHTWPEQELSAAELEQLQHWVLQRKNGVPIAYLLGSREFWSLDLEVNNTTLIPRPDTEVLVETALQLDLSRRSRVLDLGTGTGAIALALKSERTEWEITAVDRIPAALALARSNSRRLNLPIQVLESHWFAALRGQQFDLIVSNPPYIDAEDPHLSQGDVRFEPASALVAEQAGLADLRVIVEQAAEFLEPNGWLALEHGWQQAAAVRELLVENGFEQVHSRRDYGNLERVSCGQIATMSSPKR</sequence>
<evidence type="ECO:0000256" key="1">
    <source>
        <dbReference type="ARBA" id="ARBA00022603"/>
    </source>
</evidence>
<comment type="function">
    <text evidence="5">Methylates the class 1 translation termination release factors RF1/PrfA and RF2/PrfB on the glutamine residue of the universally conserved GGQ motif.</text>
</comment>
<evidence type="ECO:0000256" key="2">
    <source>
        <dbReference type="ARBA" id="ARBA00022679"/>
    </source>
</evidence>
<evidence type="ECO:0000313" key="9">
    <source>
        <dbReference type="Proteomes" id="UP000287766"/>
    </source>
</evidence>
<comment type="catalytic activity">
    <reaction evidence="4 5">
        <text>L-glutaminyl-[peptide chain release factor] + S-adenosyl-L-methionine = N(5)-methyl-L-glutaminyl-[peptide chain release factor] + S-adenosyl-L-homocysteine + H(+)</text>
        <dbReference type="Rhea" id="RHEA:42896"/>
        <dbReference type="Rhea" id="RHEA-COMP:10271"/>
        <dbReference type="Rhea" id="RHEA-COMP:10272"/>
        <dbReference type="ChEBI" id="CHEBI:15378"/>
        <dbReference type="ChEBI" id="CHEBI:30011"/>
        <dbReference type="ChEBI" id="CHEBI:57856"/>
        <dbReference type="ChEBI" id="CHEBI:59789"/>
        <dbReference type="ChEBI" id="CHEBI:61891"/>
        <dbReference type="EC" id="2.1.1.297"/>
    </reaction>
</comment>
<dbReference type="NCBIfam" id="TIGR03534">
    <property type="entry name" value="RF_mod_PrmC"/>
    <property type="match status" value="1"/>
</dbReference>
<dbReference type="PANTHER" id="PTHR18895">
    <property type="entry name" value="HEMK METHYLTRANSFERASE"/>
    <property type="match status" value="1"/>
</dbReference>
<evidence type="ECO:0000313" key="8">
    <source>
        <dbReference type="EMBL" id="RUO41368.1"/>
    </source>
</evidence>
<dbReference type="GO" id="GO:0102559">
    <property type="term" value="F:peptide chain release factor N(5)-glutamine methyltransferase activity"/>
    <property type="evidence" value="ECO:0007669"/>
    <property type="project" value="UniProtKB-EC"/>
</dbReference>
<dbReference type="PROSITE" id="PS00092">
    <property type="entry name" value="N6_MTASE"/>
    <property type="match status" value="1"/>
</dbReference>
<evidence type="ECO:0000256" key="3">
    <source>
        <dbReference type="ARBA" id="ARBA00022691"/>
    </source>
</evidence>
<dbReference type="InterPro" id="IPR004556">
    <property type="entry name" value="HemK-like"/>
</dbReference>
<feature type="binding site" evidence="5">
    <location>
        <begin position="117"/>
        <end position="121"/>
    </location>
    <ligand>
        <name>S-adenosyl-L-methionine</name>
        <dbReference type="ChEBI" id="CHEBI:59789"/>
    </ligand>
</feature>
<evidence type="ECO:0000256" key="5">
    <source>
        <dbReference type="HAMAP-Rule" id="MF_02126"/>
    </source>
</evidence>
<dbReference type="EC" id="2.1.1.297" evidence="5"/>
<evidence type="ECO:0000256" key="4">
    <source>
        <dbReference type="ARBA" id="ARBA00048391"/>
    </source>
</evidence>
<feature type="binding site" evidence="5">
    <location>
        <position position="140"/>
    </location>
    <ligand>
        <name>S-adenosyl-L-methionine</name>
        <dbReference type="ChEBI" id="CHEBI:59789"/>
    </ligand>
</feature>
<feature type="binding site" evidence="5">
    <location>
        <position position="182"/>
    </location>
    <ligand>
        <name>S-adenosyl-L-methionine</name>
        <dbReference type="ChEBI" id="CHEBI:59789"/>
    </ligand>
</feature>
<dbReference type="InterPro" id="IPR002052">
    <property type="entry name" value="DNA_methylase_N6_adenine_CS"/>
</dbReference>
<comment type="similarity">
    <text evidence="5">Belongs to the protein N5-glutamine methyltransferase family. PrmC subfamily.</text>
</comment>
<dbReference type="NCBIfam" id="TIGR00536">
    <property type="entry name" value="hemK_fam"/>
    <property type="match status" value="1"/>
</dbReference>
<organism evidence="8 9">
    <name type="scientific">Pseudidiomarina aestuarii</name>
    <dbReference type="NCBI Taxonomy" id="624146"/>
    <lineage>
        <taxon>Bacteria</taxon>
        <taxon>Pseudomonadati</taxon>
        <taxon>Pseudomonadota</taxon>
        <taxon>Gammaproteobacteria</taxon>
        <taxon>Alteromonadales</taxon>
        <taxon>Idiomarinaceae</taxon>
        <taxon>Pseudidiomarina</taxon>
    </lineage>
</organism>
<dbReference type="Pfam" id="PF17827">
    <property type="entry name" value="PrmC_N"/>
    <property type="match status" value="1"/>
</dbReference>
<dbReference type="HAMAP" id="MF_02126">
    <property type="entry name" value="RF_methyltr_PrmC"/>
    <property type="match status" value="1"/>
</dbReference>
<dbReference type="RefSeq" id="WP_169930102.1">
    <property type="nucleotide sequence ID" value="NZ_PIPR01000001.1"/>
</dbReference>
<accession>A0A7Z6ZTZ9</accession>
<protein>
    <recommendedName>
        <fullName evidence="5">Release factor glutamine methyltransferase</fullName>
        <shortName evidence="5">RF MTase</shortName>
        <ecNumber evidence="5">2.1.1.297</ecNumber>
    </recommendedName>
    <alternativeName>
        <fullName evidence="5">N5-glutamine methyltransferase PrmC</fullName>
    </alternativeName>
    <alternativeName>
        <fullName evidence="5">Protein-(glutamine-N5) MTase PrmC</fullName>
    </alternativeName>
    <alternativeName>
        <fullName evidence="5">Protein-glutamine N-methyltransferase PrmC</fullName>
    </alternativeName>
</protein>
<evidence type="ECO:0000259" key="7">
    <source>
        <dbReference type="Pfam" id="PF17827"/>
    </source>
</evidence>
<keyword evidence="2 5" id="KW-0808">Transferase</keyword>
<dbReference type="InterPro" id="IPR007848">
    <property type="entry name" value="Small_mtfrase_dom"/>
</dbReference>
<gene>
    <name evidence="5 8" type="primary">prmC</name>
    <name evidence="8" type="ORF">CWE22_04100</name>
</gene>
<keyword evidence="1 5" id="KW-0489">Methyltransferase</keyword>
<feature type="domain" description="Methyltransferase small" evidence="6">
    <location>
        <begin position="95"/>
        <end position="190"/>
    </location>
</feature>
<dbReference type="SUPFAM" id="SSF53335">
    <property type="entry name" value="S-adenosyl-L-methionine-dependent methyltransferases"/>
    <property type="match status" value="1"/>
</dbReference>
<keyword evidence="9" id="KW-1185">Reference proteome</keyword>
<evidence type="ECO:0000259" key="6">
    <source>
        <dbReference type="Pfam" id="PF05175"/>
    </source>
</evidence>
<feature type="binding site" evidence="5">
    <location>
        <begin position="182"/>
        <end position="185"/>
    </location>
    <ligand>
        <name>substrate</name>
    </ligand>
</feature>
<dbReference type="EMBL" id="PIPR01000001">
    <property type="protein sequence ID" value="RUO41368.1"/>
    <property type="molecule type" value="Genomic_DNA"/>
</dbReference>
<dbReference type="InterPro" id="IPR050320">
    <property type="entry name" value="N5-glutamine_MTase"/>
</dbReference>
<dbReference type="Gene3D" id="1.10.8.10">
    <property type="entry name" value="DNA helicase RuvA subunit, C-terminal domain"/>
    <property type="match status" value="1"/>
</dbReference>
<reference evidence="9" key="1">
    <citation type="journal article" date="2018" name="Front. Microbiol.">
        <title>Genome-Based Analysis Reveals the Taxonomy and Diversity of the Family Idiomarinaceae.</title>
        <authorList>
            <person name="Liu Y."/>
            <person name="Lai Q."/>
            <person name="Shao Z."/>
        </authorList>
    </citation>
    <scope>NUCLEOTIDE SEQUENCE [LARGE SCALE GENOMIC DNA]</scope>
    <source>
        <strain evidence="9">KYW314</strain>
    </source>
</reference>
<dbReference type="InterPro" id="IPR019874">
    <property type="entry name" value="RF_methyltr_PrmC"/>
</dbReference>
<dbReference type="FunFam" id="3.40.50.150:FF:000053">
    <property type="entry name" value="Release factor glutamine methyltransferase"/>
    <property type="match status" value="1"/>
</dbReference>
<keyword evidence="3 5" id="KW-0949">S-adenosyl-L-methionine</keyword>
<proteinExistence type="inferred from homology"/>
<dbReference type="Proteomes" id="UP000287766">
    <property type="component" value="Unassembled WGS sequence"/>
</dbReference>
<dbReference type="GO" id="GO:0032259">
    <property type="term" value="P:methylation"/>
    <property type="evidence" value="ECO:0007669"/>
    <property type="project" value="UniProtKB-KW"/>
</dbReference>
<dbReference type="InterPro" id="IPR040758">
    <property type="entry name" value="PrmC_N"/>
</dbReference>
<name>A0A7Z6ZTZ9_9GAMM</name>
<dbReference type="GO" id="GO:0003676">
    <property type="term" value="F:nucleic acid binding"/>
    <property type="evidence" value="ECO:0007669"/>
    <property type="project" value="InterPro"/>
</dbReference>
<dbReference type="CDD" id="cd02440">
    <property type="entry name" value="AdoMet_MTases"/>
    <property type="match status" value="1"/>
</dbReference>
<dbReference type="AlphaFoldDB" id="A0A7Z6ZTZ9"/>